<feature type="compositionally biased region" description="Basic and acidic residues" evidence="1">
    <location>
        <begin position="137"/>
        <end position="151"/>
    </location>
</feature>
<name>A0A8T1TYB5_9STRA</name>
<dbReference type="OrthoDB" id="167467at2759"/>
<feature type="region of interest" description="Disordered" evidence="1">
    <location>
        <begin position="71"/>
        <end position="92"/>
    </location>
</feature>
<feature type="region of interest" description="Disordered" evidence="1">
    <location>
        <begin position="113"/>
        <end position="191"/>
    </location>
</feature>
<dbReference type="AlphaFoldDB" id="A0A8T1TYB5"/>
<comment type="caution">
    <text evidence="2">The sequence shown here is derived from an EMBL/GenBank/DDBJ whole genome shotgun (WGS) entry which is preliminary data.</text>
</comment>
<dbReference type="VEuPathDB" id="FungiDB:PC110_g14075"/>
<evidence type="ECO:0000256" key="1">
    <source>
        <dbReference type="SAM" id="MobiDB-lite"/>
    </source>
</evidence>
<organism evidence="2 3">
    <name type="scientific">Phytophthora cactorum</name>
    <dbReference type="NCBI Taxonomy" id="29920"/>
    <lineage>
        <taxon>Eukaryota</taxon>
        <taxon>Sar</taxon>
        <taxon>Stramenopiles</taxon>
        <taxon>Oomycota</taxon>
        <taxon>Peronosporomycetes</taxon>
        <taxon>Peronosporales</taxon>
        <taxon>Peronosporaceae</taxon>
        <taxon>Phytophthora</taxon>
    </lineage>
</organism>
<feature type="compositionally biased region" description="Polar residues" evidence="1">
    <location>
        <begin position="162"/>
        <end position="171"/>
    </location>
</feature>
<dbReference type="Proteomes" id="UP000688947">
    <property type="component" value="Unassembled WGS sequence"/>
</dbReference>
<dbReference type="EMBL" id="JAENGZ010001042">
    <property type="protein sequence ID" value="KAG6951188.1"/>
    <property type="molecule type" value="Genomic_DNA"/>
</dbReference>
<accession>A0A8T1TYB5</accession>
<gene>
    <name evidence="2" type="ORF">JG687_00013772</name>
</gene>
<proteinExistence type="predicted"/>
<feature type="compositionally biased region" description="Polar residues" evidence="1">
    <location>
        <begin position="120"/>
        <end position="134"/>
    </location>
</feature>
<evidence type="ECO:0000313" key="2">
    <source>
        <dbReference type="EMBL" id="KAG6951188.1"/>
    </source>
</evidence>
<sequence>MWVDAIVTAINNRGNTYLYQNAAAAFGAPSWDSRCHSKARSHPNAFIHVQYIRRSSGSNIRTCKYKLTRVRRRKASRSGIPRGSAPARTMGRQRRGVVGCTNLPALTHNCEARTDAQHMPRQQPTSTESQSTATLDAKADGRVYNDAMDRRQLKREKFKLPSISSSATDGTANRDGQCRTKRKLSPREAQLDEHEQAKVHCVICS</sequence>
<evidence type="ECO:0000313" key="3">
    <source>
        <dbReference type="Proteomes" id="UP000688947"/>
    </source>
</evidence>
<protein>
    <submittedName>
        <fullName evidence="2">Uncharacterized protein</fullName>
    </submittedName>
</protein>
<reference evidence="2" key="1">
    <citation type="submission" date="2021-01" db="EMBL/GenBank/DDBJ databases">
        <title>Phytophthora aleatoria, a newly-described species from Pinus radiata is distinct from Phytophthora cactorum isolates based on comparative genomics.</title>
        <authorList>
            <person name="Mcdougal R."/>
            <person name="Panda P."/>
            <person name="Williams N."/>
            <person name="Studholme D.J."/>
        </authorList>
    </citation>
    <scope>NUCLEOTIDE SEQUENCE</scope>
    <source>
        <strain evidence="2">NZFS 3830</strain>
    </source>
</reference>